<sequence>MDLNLVVTAILERIGQGFYPVVTLSTPTIKANSIARLLICTSTFRTPEAPSDSEGTAVPSSSQGAEGGTLSASGARPKTKRMLSLIKRLPKKVKAQINPQSAIE</sequence>
<comment type="caution">
    <text evidence="2">The sequence shown here is derived from an EMBL/GenBank/DDBJ whole genome shotgun (WGS) entry which is preliminary data.</text>
</comment>
<dbReference type="EMBL" id="BPLR01020325">
    <property type="protein sequence ID" value="GIX77420.1"/>
    <property type="molecule type" value="Genomic_DNA"/>
</dbReference>
<protein>
    <submittedName>
        <fullName evidence="2">Uncharacterized protein</fullName>
    </submittedName>
</protein>
<name>A0AAV4N0N3_CAEEX</name>
<reference evidence="2 3" key="1">
    <citation type="submission" date="2021-06" db="EMBL/GenBank/DDBJ databases">
        <title>Caerostris extrusa draft genome.</title>
        <authorList>
            <person name="Kono N."/>
            <person name="Arakawa K."/>
        </authorList>
    </citation>
    <scope>NUCLEOTIDE SEQUENCE [LARGE SCALE GENOMIC DNA]</scope>
</reference>
<feature type="region of interest" description="Disordered" evidence="1">
    <location>
        <begin position="46"/>
        <end position="79"/>
    </location>
</feature>
<gene>
    <name evidence="2" type="ORF">CEXT_650351</name>
</gene>
<evidence type="ECO:0000313" key="2">
    <source>
        <dbReference type="EMBL" id="GIX77420.1"/>
    </source>
</evidence>
<proteinExistence type="predicted"/>
<dbReference type="AlphaFoldDB" id="A0AAV4N0N3"/>
<accession>A0AAV4N0N3</accession>
<evidence type="ECO:0000313" key="3">
    <source>
        <dbReference type="Proteomes" id="UP001054945"/>
    </source>
</evidence>
<dbReference type="Proteomes" id="UP001054945">
    <property type="component" value="Unassembled WGS sequence"/>
</dbReference>
<organism evidence="2 3">
    <name type="scientific">Caerostris extrusa</name>
    <name type="common">Bark spider</name>
    <name type="synonym">Caerostris bankana</name>
    <dbReference type="NCBI Taxonomy" id="172846"/>
    <lineage>
        <taxon>Eukaryota</taxon>
        <taxon>Metazoa</taxon>
        <taxon>Ecdysozoa</taxon>
        <taxon>Arthropoda</taxon>
        <taxon>Chelicerata</taxon>
        <taxon>Arachnida</taxon>
        <taxon>Araneae</taxon>
        <taxon>Araneomorphae</taxon>
        <taxon>Entelegynae</taxon>
        <taxon>Araneoidea</taxon>
        <taxon>Araneidae</taxon>
        <taxon>Caerostris</taxon>
    </lineage>
</organism>
<evidence type="ECO:0000256" key="1">
    <source>
        <dbReference type="SAM" id="MobiDB-lite"/>
    </source>
</evidence>
<keyword evidence="3" id="KW-1185">Reference proteome</keyword>